<reference evidence="2" key="2">
    <citation type="submission" date="2019-01" db="EMBL/GenBank/DDBJ databases">
        <authorList>
            <consortium name="NCBI Pathogen Detection Project"/>
        </authorList>
    </citation>
    <scope>NUCLEOTIDE SEQUENCE</scope>
    <source>
        <strain evidence="2">SL1344</strain>
    </source>
</reference>
<dbReference type="EMBL" id="DAAPMV010000023">
    <property type="protein sequence ID" value="HAD6864945.1"/>
    <property type="molecule type" value="Genomic_DNA"/>
</dbReference>
<keyword evidence="1" id="KW-1133">Transmembrane helix</keyword>
<keyword evidence="1" id="KW-0812">Transmembrane</keyword>
<reference evidence="2" key="1">
    <citation type="journal article" date="2018" name="Genome Biol.">
        <title>SKESA: strategic k-mer extension for scrupulous assemblies.</title>
        <authorList>
            <person name="Souvorov A."/>
            <person name="Agarwala R."/>
            <person name="Lipman D.J."/>
        </authorList>
    </citation>
    <scope>NUCLEOTIDE SEQUENCE</scope>
    <source>
        <strain evidence="2">SL1344</strain>
    </source>
</reference>
<accession>A0A718Y4T4</accession>
<protein>
    <submittedName>
        <fullName evidence="2">Type VI secretion protein</fullName>
    </submittedName>
</protein>
<dbReference type="AlphaFoldDB" id="A0A718Y4T4"/>
<sequence length="245" mass="28747">MLPELLCCATRGAHEMSVMHYLQDKTFQDIVKNLVLPLLSIIIIPLVKWFVQHYGYAPNIRKYRFEKIPVSEKESLLARIDKLTKEPATKNTLVRIKHCYEQMGIYLPVWHCNQLIRYMSDQNICSMDVRLHYFLNYPVLGMFLDNDFSINFKRVYRSQLAIFIFGVLSSGILIISGWSTMAPFSQGYQTVLYHLFFLIYLVIIFLIIILACNTLMEIRLAVQFGRLFEAWLKSERESPEQLALF</sequence>
<proteinExistence type="predicted"/>
<comment type="caution">
    <text evidence="2">The sequence shown here is derived from an EMBL/GenBank/DDBJ whole genome shotgun (WGS) entry which is preliminary data.</text>
</comment>
<feature type="transmembrane region" description="Helical" evidence="1">
    <location>
        <begin position="160"/>
        <end position="179"/>
    </location>
</feature>
<gene>
    <name evidence="2" type="ORF">G1X41_23660</name>
</gene>
<feature type="transmembrane region" description="Helical" evidence="1">
    <location>
        <begin position="34"/>
        <end position="51"/>
    </location>
</feature>
<name>A0A718Y4T4_SALTS</name>
<evidence type="ECO:0000256" key="1">
    <source>
        <dbReference type="SAM" id="Phobius"/>
    </source>
</evidence>
<feature type="transmembrane region" description="Helical" evidence="1">
    <location>
        <begin position="191"/>
        <end position="216"/>
    </location>
</feature>
<organism evidence="2">
    <name type="scientific">Salmonella typhimurium (strain SL1344)</name>
    <dbReference type="NCBI Taxonomy" id="216597"/>
    <lineage>
        <taxon>Bacteria</taxon>
        <taxon>Pseudomonadati</taxon>
        <taxon>Pseudomonadota</taxon>
        <taxon>Gammaproteobacteria</taxon>
        <taxon>Enterobacterales</taxon>
        <taxon>Enterobacteriaceae</taxon>
        <taxon>Salmonella</taxon>
    </lineage>
</organism>
<evidence type="ECO:0000313" key="2">
    <source>
        <dbReference type="EMBL" id="HAD6864945.1"/>
    </source>
</evidence>
<keyword evidence="1" id="KW-0472">Membrane</keyword>